<reference evidence="1" key="1">
    <citation type="submission" date="2020-11" db="EMBL/GenBank/DDBJ databases">
        <authorList>
            <person name="Tran Van P."/>
        </authorList>
    </citation>
    <scope>NUCLEOTIDE SEQUENCE</scope>
</reference>
<sequence>MRIPLPSPQSPCKLLAEKCRPTMLTGQQYRVSSRKYQFGWSKTCDMWCSFPPQKLNWKLWKCCSMTRPTSLEFYFEGTAPTSLSRAPEVQMGNYSEILQNGSDSSGLICSPQSSSHVQVEDLVTLDSRNRTSIPFVTKIVVKVWGEGGLPPLPWDMMACEICRALVQCSSVPVSLRFLT</sequence>
<protein>
    <submittedName>
        <fullName evidence="1">Uncharacterized protein</fullName>
    </submittedName>
</protein>
<proteinExistence type="predicted"/>
<organism evidence="1">
    <name type="scientific">Timema monikensis</name>
    <dbReference type="NCBI Taxonomy" id="170555"/>
    <lineage>
        <taxon>Eukaryota</taxon>
        <taxon>Metazoa</taxon>
        <taxon>Ecdysozoa</taxon>
        <taxon>Arthropoda</taxon>
        <taxon>Hexapoda</taxon>
        <taxon>Insecta</taxon>
        <taxon>Pterygota</taxon>
        <taxon>Neoptera</taxon>
        <taxon>Polyneoptera</taxon>
        <taxon>Phasmatodea</taxon>
        <taxon>Timematodea</taxon>
        <taxon>Timematoidea</taxon>
        <taxon>Timematidae</taxon>
        <taxon>Timema</taxon>
    </lineage>
</organism>
<name>A0A7R9E848_9NEOP</name>
<dbReference type="AlphaFoldDB" id="A0A7R9E848"/>
<gene>
    <name evidence="1" type="ORF">TMSB3V08_LOCUS5109</name>
</gene>
<accession>A0A7R9E848</accession>
<dbReference type="EMBL" id="OB793699">
    <property type="protein sequence ID" value="CAD7428297.1"/>
    <property type="molecule type" value="Genomic_DNA"/>
</dbReference>
<evidence type="ECO:0000313" key="1">
    <source>
        <dbReference type="EMBL" id="CAD7428297.1"/>
    </source>
</evidence>